<dbReference type="InterPro" id="IPR003599">
    <property type="entry name" value="Ig_sub"/>
</dbReference>
<dbReference type="SMART" id="SM00409">
    <property type="entry name" value="IG"/>
    <property type="match status" value="4"/>
</dbReference>
<sequence length="682" mass="75729">FVEVFPFPQQLLLTAQWTEILTIDGVFLAIRPNTSVQSGTPVSVNCHVSVSHDNIPNLTHTFQFRRDDAVIGTFNTSDDSVTYELNPARAADSGNYDCHVIVLGKHITSRMEKLNVTGLQTPILYLNKATVYEGDDFTATCSAPEERGSLVFHFFQVFGNKKPTEMKQVAPTGNSSETTLVLREVGNYTLHCNYEINLVSGTRKSKNSNKIQVEVEGLRISPEMNVLPFPDIFEGDIVEAVCKVKNSLKNVEVFLTKDKRILKKGIVGLSHPFKAQEVGSGKLVCKAEFGNVQKKTYQEIIVKELFSKPKLTVNPDDLFVGKRFKLTCSVTVYEPKKITNKNMQFSIYRNNVKIAPSQMLITEGNQDKTGNYTCKVKTVSLVHNFVKESETVVVKVKVYPTKPVMSVVGGTLILGKSFQMRCHSEAGTLPITYKLFGPRDLNEKRLVSKPGEEAIFNASGIRDSSDLKKFICHANNSQFMAPVVGSWQQLPFSTFIIEPVTNPVLIIGSSMGDVSEGQDVTLTCSVQKGTLPVNFTWYHTQKESPLNSQTFDSLQGSYIIYNVKGDHKGGYYCVSNNLANEAKRSSIVMITVKLAGWKRGLIGVLCILLMLALILFIALKKKSLLHFKRKRTDKLSVKSASTKMERLSLTQAEVNEAANVTPGMMGKSVWSEHVSGSGEWTE</sequence>
<dbReference type="GO" id="GO:0007166">
    <property type="term" value="P:cell surface receptor signaling pathway"/>
    <property type="evidence" value="ECO:0007669"/>
    <property type="project" value="TreeGrafter"/>
</dbReference>
<keyword evidence="3" id="KW-0732">Signal</keyword>
<evidence type="ECO:0000256" key="8">
    <source>
        <dbReference type="SAM" id="Phobius"/>
    </source>
</evidence>
<dbReference type="Pfam" id="PF17736">
    <property type="entry name" value="Ig_C17orf99"/>
    <property type="match status" value="1"/>
</dbReference>
<dbReference type="InterPro" id="IPR036179">
    <property type="entry name" value="Ig-like_dom_sf"/>
</dbReference>
<reference evidence="10" key="2">
    <citation type="submission" date="2025-08" db="UniProtKB">
        <authorList>
            <consortium name="Ensembl"/>
        </authorList>
    </citation>
    <scope>IDENTIFICATION</scope>
</reference>
<dbReference type="InterPro" id="IPR013783">
    <property type="entry name" value="Ig-like_fold"/>
</dbReference>
<gene>
    <name evidence="10" type="primary">pecam1a</name>
</gene>
<evidence type="ECO:0000313" key="10">
    <source>
        <dbReference type="Ensembl" id="ENSENLP00000027061.1"/>
    </source>
</evidence>
<feature type="domain" description="Ig-like" evidence="9">
    <location>
        <begin position="309"/>
        <end position="393"/>
    </location>
</feature>
<keyword evidence="8" id="KW-1133">Transmembrane helix</keyword>
<dbReference type="SUPFAM" id="SSF48726">
    <property type="entry name" value="Immunoglobulin"/>
    <property type="match status" value="3"/>
</dbReference>
<evidence type="ECO:0000256" key="4">
    <source>
        <dbReference type="ARBA" id="ARBA00023136"/>
    </source>
</evidence>
<dbReference type="InterPro" id="IPR050488">
    <property type="entry name" value="Ig_Fc_receptor"/>
</dbReference>
<keyword evidence="5" id="KW-1015">Disulfide bond</keyword>
<dbReference type="PANTHER" id="PTHR11481">
    <property type="entry name" value="IMMUNOGLOBULIN FC RECEPTOR"/>
    <property type="match status" value="1"/>
</dbReference>
<dbReference type="Pfam" id="PF13895">
    <property type="entry name" value="Ig_2"/>
    <property type="match status" value="1"/>
</dbReference>
<dbReference type="Proteomes" id="UP000472264">
    <property type="component" value="Chromosome 8"/>
</dbReference>
<keyword evidence="6" id="KW-0325">Glycoprotein</keyword>
<comment type="subcellular location">
    <subcellularLocation>
        <location evidence="1">Cell membrane</location>
    </subcellularLocation>
</comment>
<dbReference type="InterPro" id="IPR040878">
    <property type="entry name" value="IL-40-like_Ig"/>
</dbReference>
<dbReference type="AlphaFoldDB" id="A0A665V5X9"/>
<evidence type="ECO:0000259" key="9">
    <source>
        <dbReference type="PROSITE" id="PS50835"/>
    </source>
</evidence>
<evidence type="ECO:0000256" key="3">
    <source>
        <dbReference type="ARBA" id="ARBA00022729"/>
    </source>
</evidence>
<dbReference type="InterPro" id="IPR007110">
    <property type="entry name" value="Ig-like_dom"/>
</dbReference>
<evidence type="ECO:0000256" key="1">
    <source>
        <dbReference type="ARBA" id="ARBA00004236"/>
    </source>
</evidence>
<keyword evidence="2" id="KW-1003">Cell membrane</keyword>
<keyword evidence="4 8" id="KW-0472">Membrane</keyword>
<dbReference type="GO" id="GO:0006955">
    <property type="term" value="P:immune response"/>
    <property type="evidence" value="ECO:0007669"/>
    <property type="project" value="TreeGrafter"/>
</dbReference>
<evidence type="ECO:0000313" key="11">
    <source>
        <dbReference type="Proteomes" id="UP000472264"/>
    </source>
</evidence>
<dbReference type="Gene3D" id="2.60.40.10">
    <property type="entry name" value="Immunoglobulins"/>
    <property type="match status" value="3"/>
</dbReference>
<evidence type="ECO:0000256" key="6">
    <source>
        <dbReference type="ARBA" id="ARBA00023180"/>
    </source>
</evidence>
<accession>A0A665V5X9</accession>
<protein>
    <submittedName>
        <fullName evidence="10">Platelet endothelial cell adhesion molecule-like</fullName>
    </submittedName>
</protein>
<dbReference type="FunFam" id="2.60.40.10:FF:000357">
    <property type="entry name" value="Fc receptor like 1"/>
    <property type="match status" value="1"/>
</dbReference>
<keyword evidence="8" id="KW-0812">Transmembrane</keyword>
<feature type="domain" description="Ig-like" evidence="9">
    <location>
        <begin position="8"/>
        <end position="108"/>
    </location>
</feature>
<dbReference type="Ensembl" id="ENSENLT00000027890.1">
    <property type="protein sequence ID" value="ENSENLP00000027061.1"/>
    <property type="gene ID" value="ENSENLG00000012143.1"/>
</dbReference>
<dbReference type="InterPro" id="IPR003598">
    <property type="entry name" value="Ig_sub2"/>
</dbReference>
<evidence type="ECO:0000256" key="5">
    <source>
        <dbReference type="ARBA" id="ARBA00023157"/>
    </source>
</evidence>
<dbReference type="GO" id="GO:0009897">
    <property type="term" value="C:external side of plasma membrane"/>
    <property type="evidence" value="ECO:0007669"/>
    <property type="project" value="TreeGrafter"/>
</dbReference>
<dbReference type="SMART" id="SM00408">
    <property type="entry name" value="IGc2"/>
    <property type="match status" value="1"/>
</dbReference>
<keyword evidence="11" id="KW-1185">Reference proteome</keyword>
<dbReference type="Pfam" id="PF13927">
    <property type="entry name" value="Ig_3"/>
    <property type="match status" value="1"/>
</dbReference>
<organism evidence="10 11">
    <name type="scientific">Echeneis naucrates</name>
    <name type="common">Live sharksucker</name>
    <dbReference type="NCBI Taxonomy" id="173247"/>
    <lineage>
        <taxon>Eukaryota</taxon>
        <taxon>Metazoa</taxon>
        <taxon>Chordata</taxon>
        <taxon>Craniata</taxon>
        <taxon>Vertebrata</taxon>
        <taxon>Euteleostomi</taxon>
        <taxon>Actinopterygii</taxon>
        <taxon>Neopterygii</taxon>
        <taxon>Teleostei</taxon>
        <taxon>Neoteleostei</taxon>
        <taxon>Acanthomorphata</taxon>
        <taxon>Carangaria</taxon>
        <taxon>Carangiformes</taxon>
        <taxon>Echeneidae</taxon>
        <taxon>Echeneis</taxon>
    </lineage>
</organism>
<feature type="domain" description="Ig-like" evidence="9">
    <location>
        <begin position="503"/>
        <end position="591"/>
    </location>
</feature>
<dbReference type="PROSITE" id="PS50835">
    <property type="entry name" value="IG_LIKE"/>
    <property type="match status" value="3"/>
</dbReference>
<keyword evidence="7" id="KW-0393">Immunoglobulin domain</keyword>
<proteinExistence type="predicted"/>
<evidence type="ECO:0000256" key="7">
    <source>
        <dbReference type="ARBA" id="ARBA00023319"/>
    </source>
</evidence>
<name>A0A665V5X9_ECHNA</name>
<reference evidence="10" key="3">
    <citation type="submission" date="2025-09" db="UniProtKB">
        <authorList>
            <consortium name="Ensembl"/>
        </authorList>
    </citation>
    <scope>IDENTIFICATION</scope>
</reference>
<reference evidence="10" key="1">
    <citation type="submission" date="2021-04" db="EMBL/GenBank/DDBJ databases">
        <authorList>
            <consortium name="Wellcome Sanger Institute Data Sharing"/>
        </authorList>
    </citation>
    <scope>NUCLEOTIDE SEQUENCE [LARGE SCALE GENOMIC DNA]</scope>
</reference>
<feature type="transmembrane region" description="Helical" evidence="8">
    <location>
        <begin position="600"/>
        <end position="619"/>
    </location>
</feature>
<dbReference type="PANTHER" id="PTHR11481:SF60">
    <property type="entry name" value="IG-LIKE DOMAIN-CONTAINING PROTEIN"/>
    <property type="match status" value="1"/>
</dbReference>
<evidence type="ECO:0000256" key="2">
    <source>
        <dbReference type="ARBA" id="ARBA00022475"/>
    </source>
</evidence>
<dbReference type="GO" id="GO:0004888">
    <property type="term" value="F:transmembrane signaling receptor activity"/>
    <property type="evidence" value="ECO:0007669"/>
    <property type="project" value="TreeGrafter"/>
</dbReference>